<keyword evidence="1" id="KW-0732">Signal</keyword>
<comment type="caution">
    <text evidence="3">The sequence shown here is derived from an EMBL/GenBank/DDBJ whole genome shotgun (WGS) entry which is preliminary data.</text>
</comment>
<name>A0YB21_9GAMM</name>
<dbReference type="Pfam" id="PF13472">
    <property type="entry name" value="Lipase_GDSL_2"/>
    <property type="match status" value="1"/>
</dbReference>
<dbReference type="eggNOG" id="COG2755">
    <property type="taxonomic scope" value="Bacteria"/>
</dbReference>
<feature type="domain" description="SGNH hydrolase-type esterase" evidence="2">
    <location>
        <begin position="42"/>
        <end position="201"/>
    </location>
</feature>
<dbReference type="AlphaFoldDB" id="A0YB21"/>
<dbReference type="Gene3D" id="3.40.50.1110">
    <property type="entry name" value="SGNH hydrolase"/>
    <property type="match status" value="1"/>
</dbReference>
<gene>
    <name evidence="3" type="ORF">GP2143_04855</name>
</gene>
<feature type="chain" id="PRO_5002631037" evidence="1">
    <location>
        <begin position="32"/>
        <end position="219"/>
    </location>
</feature>
<feature type="signal peptide" evidence="1">
    <location>
        <begin position="1"/>
        <end position="31"/>
    </location>
</feature>
<dbReference type="SUPFAM" id="SSF52266">
    <property type="entry name" value="SGNH hydrolase"/>
    <property type="match status" value="1"/>
</dbReference>
<dbReference type="STRING" id="247633.GP2143_04855"/>
<evidence type="ECO:0000256" key="1">
    <source>
        <dbReference type="SAM" id="SignalP"/>
    </source>
</evidence>
<dbReference type="PANTHER" id="PTHR30383">
    <property type="entry name" value="THIOESTERASE 1/PROTEASE 1/LYSOPHOSPHOLIPASE L1"/>
    <property type="match status" value="1"/>
</dbReference>
<dbReference type="GO" id="GO:0004622">
    <property type="term" value="F:phosphatidylcholine lysophospholipase activity"/>
    <property type="evidence" value="ECO:0007669"/>
    <property type="project" value="TreeGrafter"/>
</dbReference>
<keyword evidence="4" id="KW-1185">Reference proteome</keyword>
<proteinExistence type="predicted"/>
<organism evidence="3 4">
    <name type="scientific">marine gamma proteobacterium HTCC2143</name>
    <dbReference type="NCBI Taxonomy" id="247633"/>
    <lineage>
        <taxon>Bacteria</taxon>
        <taxon>Pseudomonadati</taxon>
        <taxon>Pseudomonadota</taxon>
        <taxon>Gammaproteobacteria</taxon>
        <taxon>Cellvibrionales</taxon>
        <taxon>Spongiibacteraceae</taxon>
        <taxon>BD1-7 clade</taxon>
    </lineage>
</organism>
<dbReference type="OrthoDB" id="9786188at2"/>
<dbReference type="InterPro" id="IPR013830">
    <property type="entry name" value="SGNH_hydro"/>
</dbReference>
<dbReference type="EMBL" id="AAVT01000002">
    <property type="protein sequence ID" value="EAW31751.1"/>
    <property type="molecule type" value="Genomic_DNA"/>
</dbReference>
<accession>A0YB21</accession>
<reference evidence="3 4" key="1">
    <citation type="journal article" date="2010" name="J. Bacteriol.">
        <title>Genome sequence of the oligotrophic marine Gammaproteobacterium HTCC2143, isolated from the Oregon Coast.</title>
        <authorList>
            <person name="Oh H.M."/>
            <person name="Kang I."/>
            <person name="Ferriera S."/>
            <person name="Giovannoni S.J."/>
            <person name="Cho J.C."/>
        </authorList>
    </citation>
    <scope>NUCLEOTIDE SEQUENCE [LARGE SCALE GENOMIC DNA]</scope>
    <source>
        <strain evidence="3 4">HTCC2143</strain>
    </source>
</reference>
<dbReference type="InterPro" id="IPR036514">
    <property type="entry name" value="SGNH_hydro_sf"/>
</dbReference>
<dbReference type="PANTHER" id="PTHR30383:SF24">
    <property type="entry name" value="THIOESTERASE 1_PROTEASE 1_LYSOPHOSPHOLIPASE L1"/>
    <property type="match status" value="1"/>
</dbReference>
<evidence type="ECO:0000259" key="2">
    <source>
        <dbReference type="Pfam" id="PF13472"/>
    </source>
</evidence>
<sequence>MFISNQLVKLGRAMFAAALFSSLCFTQVAWGYDKANNTSIIVLGDSISAAYGISREQGWVSLLSQYLKENHHKSNYQVINASISGETTDGALSRLPTLLAQYQPAIVIIELGGNDGLRGYPIVNFRNNLDQLVNLVKVNNAQVLLTGMQIPPNYGTRYTKMFYESYGIIAHKYQIPLVSFLLDEIAIYPELMQRDGIHPKASAQLQILQNVLPQLKEIL</sequence>
<evidence type="ECO:0000313" key="4">
    <source>
        <dbReference type="Proteomes" id="UP000004931"/>
    </source>
</evidence>
<protein>
    <submittedName>
        <fullName evidence="3">Lipolytic enzyme, G-D-S-L</fullName>
    </submittedName>
</protein>
<dbReference type="Proteomes" id="UP000004931">
    <property type="component" value="Unassembled WGS sequence"/>
</dbReference>
<dbReference type="InterPro" id="IPR051532">
    <property type="entry name" value="Ester_Hydrolysis_Enzymes"/>
</dbReference>
<dbReference type="CDD" id="cd01822">
    <property type="entry name" value="Lysophospholipase_L1_like"/>
    <property type="match status" value="1"/>
</dbReference>
<evidence type="ECO:0000313" key="3">
    <source>
        <dbReference type="EMBL" id="EAW31751.1"/>
    </source>
</evidence>